<organism evidence="2 3">
    <name type="scientific">Miniimonas arenae</name>
    <dbReference type="NCBI Taxonomy" id="676201"/>
    <lineage>
        <taxon>Bacteria</taxon>
        <taxon>Bacillati</taxon>
        <taxon>Actinomycetota</taxon>
        <taxon>Actinomycetes</taxon>
        <taxon>Micrococcales</taxon>
        <taxon>Beutenbergiaceae</taxon>
        <taxon>Miniimonas</taxon>
    </lineage>
</organism>
<proteinExistence type="predicted"/>
<dbReference type="EMBL" id="VENP01000009">
    <property type="protein sequence ID" value="TNU76238.1"/>
    <property type="molecule type" value="Genomic_DNA"/>
</dbReference>
<reference evidence="2 3" key="1">
    <citation type="submission" date="2019-06" db="EMBL/GenBank/DDBJ databases">
        <title>Draft genome sequence of Miniimonas arenae KCTC 19750T isolated from sea sand.</title>
        <authorList>
            <person name="Park S.-J."/>
        </authorList>
    </citation>
    <scope>NUCLEOTIDE SEQUENCE [LARGE SCALE GENOMIC DNA]</scope>
    <source>
        <strain evidence="2 3">KCTC 19750</strain>
    </source>
</reference>
<dbReference type="InterPro" id="IPR036390">
    <property type="entry name" value="WH_DNA-bd_sf"/>
</dbReference>
<sequence>MIDASPYRLGRMADNALLAETRPDVAEDTLADDTLADLAELAHAVARDVGRPDGDGVVPLTHTEVMVLKAIEDRPDATPGAVAEATSLQRSNVSAALAALVRKGFVERRPDGVDGRVVHLHLTALAHASRTTIRGRWAARVRLGVEAGSLTAADVEATVRVLGALADGLAATRD</sequence>
<dbReference type="InterPro" id="IPR000835">
    <property type="entry name" value="HTH_MarR-typ"/>
</dbReference>
<dbReference type="SUPFAM" id="SSF46785">
    <property type="entry name" value="Winged helix' DNA-binding domain"/>
    <property type="match status" value="1"/>
</dbReference>
<comment type="caution">
    <text evidence="2">The sequence shown here is derived from an EMBL/GenBank/DDBJ whole genome shotgun (WGS) entry which is preliminary data.</text>
</comment>
<accession>A0A5C5BDH7</accession>
<dbReference type="Pfam" id="PF12802">
    <property type="entry name" value="MarR_2"/>
    <property type="match status" value="1"/>
</dbReference>
<dbReference type="InterPro" id="IPR036388">
    <property type="entry name" value="WH-like_DNA-bd_sf"/>
</dbReference>
<keyword evidence="3" id="KW-1185">Reference proteome</keyword>
<dbReference type="PANTHER" id="PTHR33164:SF43">
    <property type="entry name" value="HTH-TYPE TRANSCRIPTIONAL REPRESSOR YETL"/>
    <property type="match status" value="1"/>
</dbReference>
<dbReference type="PROSITE" id="PS50995">
    <property type="entry name" value="HTH_MARR_2"/>
    <property type="match status" value="1"/>
</dbReference>
<protein>
    <submittedName>
        <fullName evidence="2">MarR family transcriptional regulator</fullName>
    </submittedName>
</protein>
<evidence type="ECO:0000313" key="2">
    <source>
        <dbReference type="EMBL" id="TNU76238.1"/>
    </source>
</evidence>
<dbReference type="InterPro" id="IPR039422">
    <property type="entry name" value="MarR/SlyA-like"/>
</dbReference>
<dbReference type="PANTHER" id="PTHR33164">
    <property type="entry name" value="TRANSCRIPTIONAL REGULATOR, MARR FAMILY"/>
    <property type="match status" value="1"/>
</dbReference>
<feature type="domain" description="HTH marR-type" evidence="1">
    <location>
        <begin position="31"/>
        <end position="167"/>
    </location>
</feature>
<dbReference type="GO" id="GO:0006950">
    <property type="term" value="P:response to stress"/>
    <property type="evidence" value="ECO:0007669"/>
    <property type="project" value="TreeGrafter"/>
</dbReference>
<gene>
    <name evidence="2" type="ORF">FH969_03890</name>
</gene>
<evidence type="ECO:0000259" key="1">
    <source>
        <dbReference type="PROSITE" id="PS50995"/>
    </source>
</evidence>
<dbReference type="AlphaFoldDB" id="A0A5C5BDH7"/>
<name>A0A5C5BDH7_9MICO</name>
<evidence type="ECO:0000313" key="3">
    <source>
        <dbReference type="Proteomes" id="UP000313849"/>
    </source>
</evidence>
<dbReference type="Gene3D" id="1.10.10.10">
    <property type="entry name" value="Winged helix-like DNA-binding domain superfamily/Winged helix DNA-binding domain"/>
    <property type="match status" value="1"/>
</dbReference>
<dbReference type="GO" id="GO:0003700">
    <property type="term" value="F:DNA-binding transcription factor activity"/>
    <property type="evidence" value="ECO:0007669"/>
    <property type="project" value="InterPro"/>
</dbReference>
<dbReference type="SMART" id="SM00347">
    <property type="entry name" value="HTH_MARR"/>
    <property type="match status" value="1"/>
</dbReference>
<dbReference type="Proteomes" id="UP000313849">
    <property type="component" value="Unassembled WGS sequence"/>
</dbReference>
<dbReference type="OrthoDB" id="5506299at2"/>